<keyword evidence="2" id="KW-1185">Reference proteome</keyword>
<organism evidence="1 2">
    <name type="scientific">Paraburkholderia solisilvae</name>
    <dbReference type="NCBI Taxonomy" id="624376"/>
    <lineage>
        <taxon>Bacteria</taxon>
        <taxon>Pseudomonadati</taxon>
        <taxon>Pseudomonadota</taxon>
        <taxon>Betaproteobacteria</taxon>
        <taxon>Burkholderiales</taxon>
        <taxon>Burkholderiaceae</taxon>
        <taxon>Paraburkholderia</taxon>
    </lineage>
</organism>
<dbReference type="PANTHER" id="PTHR35368">
    <property type="entry name" value="HYDROPEROXIDE REDUCTASE"/>
    <property type="match status" value="1"/>
</dbReference>
<dbReference type="SUPFAM" id="SSF82784">
    <property type="entry name" value="OsmC-like"/>
    <property type="match status" value="1"/>
</dbReference>
<dbReference type="Proteomes" id="UP000494329">
    <property type="component" value="Unassembled WGS sequence"/>
</dbReference>
<dbReference type="Gene3D" id="3.30.300.20">
    <property type="match status" value="1"/>
</dbReference>
<dbReference type="InterPro" id="IPR036102">
    <property type="entry name" value="OsmC/Ohrsf"/>
</dbReference>
<dbReference type="InterPro" id="IPR052924">
    <property type="entry name" value="OsmC/Ohr_hydroprdx_reductase"/>
</dbReference>
<accession>A0A6J5DBD2</accession>
<sequence>MNGTGPGVNLNGIDVAALNDFVEDVRDNDEKGIAAFKVKTEWKGQTRTVSTVSAYELNGATFNRHFEIPADEPPELLGSNTAANPQELLMAALNACMSVGYAANAAAMGIKLDSLEIETEGTLDLRGFLGLDPAIKPGYEVVHYTVRIKSNAPREKVEELHQLIMKTSPNFSNFATSIRMVPNLVAERA</sequence>
<gene>
    <name evidence="1" type="ORF">LMG29739_01260</name>
</gene>
<dbReference type="Pfam" id="PF02566">
    <property type="entry name" value="OsmC"/>
    <property type="match status" value="1"/>
</dbReference>
<reference evidence="1 2" key="1">
    <citation type="submission" date="2020-04" db="EMBL/GenBank/DDBJ databases">
        <authorList>
            <person name="De Canck E."/>
        </authorList>
    </citation>
    <scope>NUCLEOTIDE SEQUENCE [LARGE SCALE GENOMIC DNA]</scope>
    <source>
        <strain evidence="1 2">LMG 29739</strain>
    </source>
</reference>
<dbReference type="InterPro" id="IPR015946">
    <property type="entry name" value="KH_dom-like_a/b"/>
</dbReference>
<dbReference type="EMBL" id="CADIKF010000006">
    <property type="protein sequence ID" value="CAB3751233.1"/>
    <property type="molecule type" value="Genomic_DNA"/>
</dbReference>
<dbReference type="InterPro" id="IPR003718">
    <property type="entry name" value="OsmC/Ohr_fam"/>
</dbReference>
<name>A0A6J5DBD2_9BURK</name>
<protein>
    <recommendedName>
        <fullName evidence="3">OsmC-like protein</fullName>
    </recommendedName>
</protein>
<dbReference type="AlphaFoldDB" id="A0A6J5DBD2"/>
<proteinExistence type="predicted"/>
<dbReference type="RefSeq" id="WP_175109968.1">
    <property type="nucleotide sequence ID" value="NZ_CADIKF010000006.1"/>
</dbReference>
<evidence type="ECO:0000313" key="1">
    <source>
        <dbReference type="EMBL" id="CAB3751233.1"/>
    </source>
</evidence>
<dbReference type="PANTHER" id="PTHR35368:SF1">
    <property type="entry name" value="HYDROPEROXIDE REDUCTASE"/>
    <property type="match status" value="1"/>
</dbReference>
<evidence type="ECO:0000313" key="2">
    <source>
        <dbReference type="Proteomes" id="UP000494329"/>
    </source>
</evidence>
<evidence type="ECO:0008006" key="3">
    <source>
        <dbReference type="Google" id="ProtNLM"/>
    </source>
</evidence>